<dbReference type="FunCoup" id="C5DJQ6">
    <property type="interactions" value="335"/>
</dbReference>
<evidence type="ECO:0000313" key="6">
    <source>
        <dbReference type="EMBL" id="CAR24545.1"/>
    </source>
</evidence>
<keyword evidence="2" id="KW-0809">Transit peptide</keyword>
<dbReference type="KEGG" id="lth:KLTH0F18326g"/>
<feature type="region of interest" description="Disordered" evidence="5">
    <location>
        <begin position="385"/>
        <end position="409"/>
    </location>
</feature>
<accession>C5DJQ6</accession>
<protein>
    <submittedName>
        <fullName evidence="6">KLTH0F18326p</fullName>
    </submittedName>
</protein>
<dbReference type="NCBIfam" id="TIGR03317">
    <property type="entry name" value="ygfZ_signature"/>
    <property type="match status" value="1"/>
</dbReference>
<dbReference type="AlphaFoldDB" id="C5DJQ6"/>
<dbReference type="InterPro" id="IPR017703">
    <property type="entry name" value="YgfZ/GCV_T_CS"/>
</dbReference>
<dbReference type="InterPro" id="IPR027266">
    <property type="entry name" value="TrmE/GcvT-like"/>
</dbReference>
<dbReference type="GO" id="GO:0016226">
    <property type="term" value="P:iron-sulfur cluster assembly"/>
    <property type="evidence" value="ECO:0007669"/>
    <property type="project" value="TreeGrafter"/>
</dbReference>
<evidence type="ECO:0000256" key="4">
    <source>
        <dbReference type="ARBA" id="ARBA00093447"/>
    </source>
</evidence>
<evidence type="ECO:0000313" key="7">
    <source>
        <dbReference type="Proteomes" id="UP000002036"/>
    </source>
</evidence>
<dbReference type="Gene3D" id="2.40.30.160">
    <property type="match status" value="1"/>
</dbReference>
<keyword evidence="3" id="KW-0496">Mitochondrion</keyword>
<comment type="similarity">
    <text evidence="4">Belongs to the GcvT family. CAF17/IBA57 subfamily.</text>
</comment>
<gene>
    <name evidence="6" type="ordered locus">KLTH0F18326g</name>
</gene>
<dbReference type="eggNOG" id="KOG2929">
    <property type="taxonomic scope" value="Eukaryota"/>
</dbReference>
<proteinExistence type="inferred from homology"/>
<keyword evidence="7" id="KW-1185">Reference proteome</keyword>
<evidence type="ECO:0000256" key="5">
    <source>
        <dbReference type="SAM" id="MobiDB-lite"/>
    </source>
</evidence>
<dbReference type="SUPFAM" id="SSF103025">
    <property type="entry name" value="Folate-binding domain"/>
    <property type="match status" value="1"/>
</dbReference>
<dbReference type="InParanoid" id="C5DJQ6"/>
<organism evidence="6 7">
    <name type="scientific">Lachancea thermotolerans (strain ATCC 56472 / CBS 6340 / NRRL Y-8284)</name>
    <name type="common">Yeast</name>
    <name type="synonym">Kluyveromyces thermotolerans</name>
    <dbReference type="NCBI Taxonomy" id="559295"/>
    <lineage>
        <taxon>Eukaryota</taxon>
        <taxon>Fungi</taxon>
        <taxon>Dikarya</taxon>
        <taxon>Ascomycota</taxon>
        <taxon>Saccharomycotina</taxon>
        <taxon>Saccharomycetes</taxon>
        <taxon>Saccharomycetales</taxon>
        <taxon>Saccharomycetaceae</taxon>
        <taxon>Lachancea</taxon>
    </lineage>
</organism>
<reference evidence="6 7" key="1">
    <citation type="journal article" date="2009" name="Genome Res.">
        <title>Comparative genomics of protoploid Saccharomycetaceae.</title>
        <authorList>
            <consortium name="The Genolevures Consortium"/>
            <person name="Souciet J.-L."/>
            <person name="Dujon B."/>
            <person name="Gaillardin C."/>
            <person name="Johnston M."/>
            <person name="Baret P.V."/>
            <person name="Cliften P."/>
            <person name="Sherman D.J."/>
            <person name="Weissenbach J."/>
            <person name="Westhof E."/>
            <person name="Wincker P."/>
            <person name="Jubin C."/>
            <person name="Poulain J."/>
            <person name="Barbe V."/>
            <person name="Segurens B."/>
            <person name="Artiguenave F."/>
            <person name="Anthouard V."/>
            <person name="Vacherie B."/>
            <person name="Val M.-E."/>
            <person name="Fulton R.S."/>
            <person name="Minx P."/>
            <person name="Wilson R."/>
            <person name="Durrens P."/>
            <person name="Jean G."/>
            <person name="Marck C."/>
            <person name="Martin T."/>
            <person name="Nikolski M."/>
            <person name="Rolland T."/>
            <person name="Seret M.-L."/>
            <person name="Casaregola S."/>
            <person name="Despons L."/>
            <person name="Fairhead C."/>
            <person name="Fischer G."/>
            <person name="Lafontaine I."/>
            <person name="Leh V."/>
            <person name="Lemaire M."/>
            <person name="de Montigny J."/>
            <person name="Neuveglise C."/>
            <person name="Thierry A."/>
            <person name="Blanc-Lenfle I."/>
            <person name="Bleykasten C."/>
            <person name="Diffels J."/>
            <person name="Fritsch E."/>
            <person name="Frangeul L."/>
            <person name="Goeffon A."/>
            <person name="Jauniaux N."/>
            <person name="Kachouri-Lafond R."/>
            <person name="Payen C."/>
            <person name="Potier S."/>
            <person name="Pribylova L."/>
            <person name="Ozanne C."/>
            <person name="Richard G.-F."/>
            <person name="Sacerdot C."/>
            <person name="Straub M.-L."/>
            <person name="Talla E."/>
        </authorList>
    </citation>
    <scope>NUCLEOTIDE SEQUENCE [LARGE SCALE GENOMIC DNA]</scope>
    <source>
        <strain evidence="7">ATCC 56472 / CBS 6340 / NRRL Y-8284</strain>
    </source>
</reference>
<dbReference type="GeneID" id="8293217"/>
<evidence type="ECO:0000256" key="3">
    <source>
        <dbReference type="ARBA" id="ARBA00023128"/>
    </source>
</evidence>
<dbReference type="PANTHER" id="PTHR22602:SF0">
    <property type="entry name" value="TRANSFERASE CAF17, MITOCHONDRIAL-RELATED"/>
    <property type="match status" value="1"/>
</dbReference>
<dbReference type="GO" id="GO:0005759">
    <property type="term" value="C:mitochondrial matrix"/>
    <property type="evidence" value="ECO:0007669"/>
    <property type="project" value="UniProtKB-SubCell"/>
</dbReference>
<dbReference type="Proteomes" id="UP000002036">
    <property type="component" value="Chromosome F"/>
</dbReference>
<dbReference type="STRING" id="559295.C5DJQ6"/>
<dbReference type="RefSeq" id="XP_002554982.1">
    <property type="nucleotide sequence ID" value="XM_002554936.1"/>
</dbReference>
<dbReference type="OMA" id="PFECNLD"/>
<dbReference type="InterPro" id="IPR045179">
    <property type="entry name" value="YgfZ/GcvT"/>
</dbReference>
<dbReference type="OrthoDB" id="191995at2759"/>
<dbReference type="Gene3D" id="3.30.1360.120">
    <property type="entry name" value="Probable tRNA modification gtpase trme, domain 1"/>
    <property type="match status" value="1"/>
</dbReference>
<dbReference type="PANTHER" id="PTHR22602">
    <property type="entry name" value="TRANSFERASE CAF17, MITOCHONDRIAL-RELATED"/>
    <property type="match status" value="1"/>
</dbReference>
<sequence length="480" mass="54153">MALKRSAAALVRNGQYILQSSRRSSSLARFQYCELPNKSHVHVRGPDSVKFLNGLVTSKLLPTYVKKKLTTISVEEEDGIESENVEQFDMTKGNWGLFNEAGEFGPFLSRFGTYTGLLNSKGRLLTDAIIYPVPLLIDSGPARKYPEFLVEVDRSISDKIEKIFDSHTLVSKVKSHLVPDQKLRTWHVSIGFPQMAGLEENPWINNLMTPLEALKTRESSLSFAQHLLATFFAGAEDKIVAAFIDARYNSTLFNDPHAPQVFRIITRAETTDLSKSFNPQGFPFDFAIEAVTPHHARCQRFESGLIDGLEDFRPETLLPLELNFDFLPNAVSFDKGCYVGQELTARTFSTGILRKRAVPVKIENSHFLQGAGFEKYPAILVEKESNGDQVEPSPQPLSPFSSSVIPRKQRRQRPAGSLLCFEGDRGIAILRSEYFQSAFTDAVDRPTFRVELPDTDARVTIVPQVPQWYEEWLEQEEQNE</sequence>
<evidence type="ECO:0000256" key="1">
    <source>
        <dbReference type="ARBA" id="ARBA00004305"/>
    </source>
</evidence>
<name>C5DJQ6_LACTC</name>
<dbReference type="EMBL" id="CU928170">
    <property type="protein sequence ID" value="CAR24545.1"/>
    <property type="molecule type" value="Genomic_DNA"/>
</dbReference>
<evidence type="ECO:0000256" key="2">
    <source>
        <dbReference type="ARBA" id="ARBA00022946"/>
    </source>
</evidence>
<comment type="subcellular location">
    <subcellularLocation>
        <location evidence="1">Mitochondrion matrix</location>
    </subcellularLocation>
</comment>
<dbReference type="HOGENOM" id="CLU_007884_7_3_1"/>